<reference evidence="2 4" key="1">
    <citation type="journal article" date="2014" name="PLoS ONE">
        <title>Global Analysis of Gene Expression Profiles in Physic Nut (Jatropha curcas L.) Seedlings Exposed to Salt Stress.</title>
        <authorList>
            <person name="Zhang L."/>
            <person name="Zhang C."/>
            <person name="Wu P."/>
            <person name="Chen Y."/>
            <person name="Li M."/>
            <person name="Jiang H."/>
            <person name="Wu G."/>
        </authorList>
    </citation>
    <scope>NUCLEOTIDE SEQUENCE [LARGE SCALE GENOMIC DNA]</scope>
    <source>
        <strain evidence="4">cv. GZQX0401</strain>
        <tissue evidence="2">Young leaves</tissue>
    </source>
</reference>
<name>A0A067KRH0_JATCU</name>
<keyword evidence="4" id="KW-1185">Reference proteome</keyword>
<accession>A0A067KRH0</accession>
<dbReference type="Proteomes" id="UP000027138">
    <property type="component" value="Unassembled WGS sequence"/>
</dbReference>
<protein>
    <submittedName>
        <fullName evidence="2">Uncharacterized protein</fullName>
    </submittedName>
</protein>
<proteinExistence type="predicted"/>
<evidence type="ECO:0000313" key="3">
    <source>
        <dbReference type="EMBL" id="KDP42051.1"/>
    </source>
</evidence>
<sequence length="141" mass="16417">MVVHQNSSKITYQWRGIVHVEERSQSRPSVHLEPVGNGEKSPEIEEYDCRRRWSRFAPLEVQSERGEVGNVTSIARRTDRRLHLVERWPETRRRGRGETVARARKKKGKRRREKKGKRKGRKESGLGHSGSIRTGSVRLVI</sequence>
<dbReference type="EMBL" id="KK914502">
    <property type="protein sequence ID" value="KDP34885.1"/>
    <property type="molecule type" value="Genomic_DNA"/>
</dbReference>
<evidence type="ECO:0000256" key="1">
    <source>
        <dbReference type="SAM" id="MobiDB-lite"/>
    </source>
</evidence>
<evidence type="ECO:0000313" key="2">
    <source>
        <dbReference type="EMBL" id="KDP34885.1"/>
    </source>
</evidence>
<gene>
    <name evidence="3" type="ORF">JCGZ_03262</name>
    <name evidence="2" type="ORF">JCGZ_09173</name>
</gene>
<feature type="compositionally biased region" description="Basic and acidic residues" evidence="1">
    <location>
        <begin position="88"/>
        <end position="101"/>
    </location>
</feature>
<evidence type="ECO:0000313" key="4">
    <source>
        <dbReference type="Proteomes" id="UP000027138"/>
    </source>
</evidence>
<dbReference type="EMBL" id="KK914313">
    <property type="protein sequence ID" value="KDP42051.1"/>
    <property type="molecule type" value="Genomic_DNA"/>
</dbReference>
<organism evidence="2 4">
    <name type="scientific">Jatropha curcas</name>
    <name type="common">Barbados nut</name>
    <dbReference type="NCBI Taxonomy" id="180498"/>
    <lineage>
        <taxon>Eukaryota</taxon>
        <taxon>Viridiplantae</taxon>
        <taxon>Streptophyta</taxon>
        <taxon>Embryophyta</taxon>
        <taxon>Tracheophyta</taxon>
        <taxon>Spermatophyta</taxon>
        <taxon>Magnoliopsida</taxon>
        <taxon>eudicotyledons</taxon>
        <taxon>Gunneridae</taxon>
        <taxon>Pentapetalae</taxon>
        <taxon>rosids</taxon>
        <taxon>fabids</taxon>
        <taxon>Malpighiales</taxon>
        <taxon>Euphorbiaceae</taxon>
        <taxon>Crotonoideae</taxon>
        <taxon>Jatropheae</taxon>
        <taxon>Jatropha</taxon>
    </lineage>
</organism>
<feature type="region of interest" description="Disordered" evidence="1">
    <location>
        <begin position="88"/>
        <end position="141"/>
    </location>
</feature>
<dbReference type="AlphaFoldDB" id="A0A067KRH0"/>
<feature type="compositionally biased region" description="Basic residues" evidence="1">
    <location>
        <begin position="102"/>
        <end position="121"/>
    </location>
</feature>